<dbReference type="SUPFAM" id="SSF51569">
    <property type="entry name" value="Aldolase"/>
    <property type="match status" value="1"/>
</dbReference>
<evidence type="ECO:0000256" key="5">
    <source>
        <dbReference type="ARBA" id="ARBA00022605"/>
    </source>
</evidence>
<dbReference type="InterPro" id="IPR006219">
    <property type="entry name" value="DAHP_synth_1"/>
</dbReference>
<keyword evidence="12" id="KW-1133">Transmembrane helix</keyword>
<keyword evidence="5" id="KW-0028">Amino-acid biosynthesis</keyword>
<dbReference type="GO" id="GO:0008652">
    <property type="term" value="P:amino acid biosynthetic process"/>
    <property type="evidence" value="ECO:0007669"/>
    <property type="project" value="UniProtKB-KW"/>
</dbReference>
<feature type="transmembrane region" description="Helical" evidence="12">
    <location>
        <begin position="455"/>
        <end position="474"/>
    </location>
</feature>
<dbReference type="GO" id="GO:0005737">
    <property type="term" value="C:cytoplasm"/>
    <property type="evidence" value="ECO:0007669"/>
    <property type="project" value="TreeGrafter"/>
</dbReference>
<dbReference type="Pfam" id="PF00793">
    <property type="entry name" value="DAHP_synth_1"/>
    <property type="match status" value="1"/>
</dbReference>
<keyword evidence="7" id="KW-0057">Aromatic amino acid biosynthesis</keyword>
<dbReference type="PANTHER" id="PTHR21225:SF12">
    <property type="entry name" value="PHOSPHO-2-DEHYDRO-3-DEOXYHEPTONATE ALDOLASE, TYROSINE-INHIBITED"/>
    <property type="match status" value="1"/>
</dbReference>
<dbReference type="Proteomes" id="UP000242875">
    <property type="component" value="Unassembled WGS sequence"/>
</dbReference>
<gene>
    <name evidence="14" type="ORF">BZG36_05024</name>
</gene>
<dbReference type="InterPro" id="IPR008685">
    <property type="entry name" value="Centromere_Mis12"/>
</dbReference>
<dbReference type="GO" id="GO:0000775">
    <property type="term" value="C:chromosome, centromeric region"/>
    <property type="evidence" value="ECO:0007669"/>
    <property type="project" value="InterPro"/>
</dbReference>
<feature type="transmembrane region" description="Helical" evidence="12">
    <location>
        <begin position="481"/>
        <end position="498"/>
    </location>
</feature>
<evidence type="ECO:0000313" key="14">
    <source>
        <dbReference type="EMBL" id="OZJ03203.1"/>
    </source>
</evidence>
<feature type="transmembrane region" description="Helical" evidence="12">
    <location>
        <begin position="504"/>
        <end position="521"/>
    </location>
</feature>
<dbReference type="PANTHER" id="PTHR21225">
    <property type="entry name" value="PHOSPHO-2-DEHYDRO-3-DEOXYHEPTONATE ALDOLASE DAHP SYNTHETASE"/>
    <property type="match status" value="1"/>
</dbReference>
<dbReference type="NCBIfam" id="TIGR00034">
    <property type="entry name" value="aroFGH"/>
    <property type="match status" value="1"/>
</dbReference>
<keyword evidence="6" id="KW-0808">Transferase</keyword>
<comment type="similarity">
    <text evidence="3">Belongs to the class-I DAHP synthase family.</text>
</comment>
<keyword evidence="12" id="KW-0472">Membrane</keyword>
<evidence type="ECO:0000256" key="3">
    <source>
        <dbReference type="ARBA" id="ARBA00007985"/>
    </source>
</evidence>
<keyword evidence="15" id="KW-1185">Reference proteome</keyword>
<evidence type="ECO:0000256" key="12">
    <source>
        <dbReference type="SAM" id="Phobius"/>
    </source>
</evidence>
<protein>
    <recommendedName>
        <fullName evidence="4">3-deoxy-7-phosphoheptulonate synthase</fullName>
        <ecNumber evidence="4">2.5.1.54</ecNumber>
    </recommendedName>
    <alternativeName>
        <fullName evidence="10">3-deoxy-D-arabino-heptulosonate 7-phosphate synthase</fullName>
    </alternativeName>
    <alternativeName>
        <fullName evidence="9">DAHP synthase</fullName>
    </alternativeName>
    <alternativeName>
        <fullName evidence="8">Phospho-2-keto-3-deoxyheptonate aldolase</fullName>
    </alternativeName>
</protein>
<dbReference type="AlphaFoldDB" id="A0A261XXV2"/>
<dbReference type="Pfam" id="PF05859">
    <property type="entry name" value="Mis12"/>
    <property type="match status" value="1"/>
</dbReference>
<dbReference type="GO" id="GO:0005634">
    <property type="term" value="C:nucleus"/>
    <property type="evidence" value="ECO:0007669"/>
    <property type="project" value="InterPro"/>
</dbReference>
<dbReference type="InterPro" id="IPR013785">
    <property type="entry name" value="Aldolase_TIM"/>
</dbReference>
<comment type="caution">
    <text evidence="14">The sequence shown here is derived from an EMBL/GenBank/DDBJ whole genome shotgun (WGS) entry which is preliminary data.</text>
</comment>
<dbReference type="OrthoDB" id="4699125at2759"/>
<feature type="transmembrane region" description="Helical" evidence="12">
    <location>
        <begin position="287"/>
        <end position="306"/>
    </location>
</feature>
<feature type="transmembrane region" description="Helical" evidence="12">
    <location>
        <begin position="379"/>
        <end position="401"/>
    </location>
</feature>
<feature type="transmembrane region" description="Helical" evidence="12">
    <location>
        <begin position="422"/>
        <end position="443"/>
    </location>
</feature>
<evidence type="ECO:0000256" key="2">
    <source>
        <dbReference type="ARBA" id="ARBA00004688"/>
    </source>
</evidence>
<accession>A0A261XXV2</accession>
<dbReference type="NCBIfam" id="NF009395">
    <property type="entry name" value="PRK12755.1"/>
    <property type="match status" value="1"/>
</dbReference>
<dbReference type="Gene3D" id="3.20.20.70">
    <property type="entry name" value="Aldolase class I"/>
    <property type="match status" value="1"/>
</dbReference>
<comment type="function">
    <text evidence="1">Stereospecific condensation of phosphoenolpyruvate (PEP) and D-erythrose-4-phosphate (E4P) giving rise to 3-deoxy-D-arabino-heptulosonate-7-phosphate (DAHP).</text>
</comment>
<comment type="pathway">
    <text evidence="2">Metabolic intermediate biosynthesis; chorismate biosynthesis; chorismate from D-erythrose 4-phosphate and phosphoenolpyruvate: step 1/7.</text>
</comment>
<evidence type="ECO:0000259" key="13">
    <source>
        <dbReference type="Pfam" id="PF00793"/>
    </source>
</evidence>
<dbReference type="InterPro" id="IPR006218">
    <property type="entry name" value="DAHP1/KDSA"/>
</dbReference>
<evidence type="ECO:0000256" key="1">
    <source>
        <dbReference type="ARBA" id="ARBA00003726"/>
    </source>
</evidence>
<sequence length="904" mass="100587">MKAKKESTVNRPTQLNNEVLVEHFGFFPLAFVDDVINAVNDLIYQAANSLEKFVEEEIGQGEETMQGMVQVETLLESAVDKNFDFFELYVLRNILAIPQDVKIQLAHHKGRDYDITEEEERVLDEELEDVRRKLLTQKFLNHRLHREKAVVSKRLDRLHKCQLQLETLSALANGHNIAPLHDTLRFVNDQIGALKATLQIVREDVNSSDIQDLFGTPSDREKWLQEIVSRQITAAKGIQDDSPKPHNNLINNAEVERELSKVKQELGDAQVWRHVDEIISAAERANVLVYLFLLGTTITSVFGPKADPDIVASHQTYITPAIWSTYVWSVIHLLLGGFVIYQFFDQAHEQAVHGVGWHFVISAILNAAWFWLWTRGHEIISFFAILITASSVGFVFCKYYWMHHLEHKYPAATWADTILVHAPFSLWHGGITVLTVINLFAIFQNVKPSGPSTLQVILVVLGLVFLASTAIGYVEYKHRRGDLVGSFVISFALFAIWDNQTEPVIRWTAFALAILTALYPARPWIFSVMTATLSTQTMGLNGQPVSQSSPPGTPSLADSIESIDEQFMEDLRVSANNALLSPQLVQEEFPMILRGEDDRLIVIVGPCSIHNIEAALEYAHRLKELATELSPDLLIIMRAYFEKPRTTVGWKGLINDPDIDNSFNINKGLRVARKLLCDLTNSGIPVGCELLDTISPQFLADLISWGAIGARTTESQLHRELASGVSFPVGFKNGTDGNVGIAMDAIRAASAPHHFLGVTKQGLAAIINTRGNDLCHVILRGGSSGPNYSKEYIATYKSALDKAKLQSNIMVDCSHGNSSKNHRNQPIVAADLAAQVAAGDRSIMGVMIESNINEGNQKVPAEGPKGLKYGVSITDACVDWETTVEILRGLANAVRQRRQVHGRQ</sequence>
<evidence type="ECO:0000256" key="11">
    <source>
        <dbReference type="ARBA" id="ARBA00047508"/>
    </source>
</evidence>
<dbReference type="FunFam" id="3.20.20.70:FF:000005">
    <property type="entry name" value="Phospho-2-dehydro-3-deoxyheptonate aldolase"/>
    <property type="match status" value="1"/>
</dbReference>
<evidence type="ECO:0000256" key="7">
    <source>
        <dbReference type="ARBA" id="ARBA00023141"/>
    </source>
</evidence>
<organism evidence="14 15">
    <name type="scientific">Bifiguratus adelaidae</name>
    <dbReference type="NCBI Taxonomy" id="1938954"/>
    <lineage>
        <taxon>Eukaryota</taxon>
        <taxon>Fungi</taxon>
        <taxon>Fungi incertae sedis</taxon>
        <taxon>Mucoromycota</taxon>
        <taxon>Mucoromycotina</taxon>
        <taxon>Endogonomycetes</taxon>
        <taxon>Endogonales</taxon>
        <taxon>Endogonales incertae sedis</taxon>
        <taxon>Bifiguratus</taxon>
    </lineage>
</organism>
<dbReference type="GO" id="GO:0003849">
    <property type="term" value="F:3-deoxy-7-phosphoheptulonate synthase activity"/>
    <property type="evidence" value="ECO:0007669"/>
    <property type="project" value="UniProtKB-EC"/>
</dbReference>
<evidence type="ECO:0000313" key="15">
    <source>
        <dbReference type="Proteomes" id="UP000242875"/>
    </source>
</evidence>
<reference evidence="14 15" key="1">
    <citation type="journal article" date="2017" name="Mycologia">
        <title>Bifiguratus adelaidae, gen. et sp. nov., a new member of Mucoromycotina in endophytic and soil-dwelling habitats.</title>
        <authorList>
            <person name="Torres-Cruz T.J."/>
            <person name="Billingsley Tobias T.L."/>
            <person name="Almatruk M."/>
            <person name="Hesse C."/>
            <person name="Kuske C.R."/>
            <person name="Desiro A."/>
            <person name="Benucci G.M."/>
            <person name="Bonito G."/>
            <person name="Stajich J.E."/>
            <person name="Dunlap C."/>
            <person name="Arnold A.E."/>
            <person name="Porras-Alfaro A."/>
        </authorList>
    </citation>
    <scope>NUCLEOTIDE SEQUENCE [LARGE SCALE GENOMIC DNA]</scope>
    <source>
        <strain evidence="14 15">AZ0501</strain>
    </source>
</reference>
<comment type="catalytic activity">
    <reaction evidence="11">
        <text>D-erythrose 4-phosphate + phosphoenolpyruvate + H2O = 7-phospho-2-dehydro-3-deoxy-D-arabino-heptonate + phosphate</text>
        <dbReference type="Rhea" id="RHEA:14717"/>
        <dbReference type="ChEBI" id="CHEBI:15377"/>
        <dbReference type="ChEBI" id="CHEBI:16897"/>
        <dbReference type="ChEBI" id="CHEBI:43474"/>
        <dbReference type="ChEBI" id="CHEBI:58394"/>
        <dbReference type="ChEBI" id="CHEBI:58702"/>
        <dbReference type="EC" id="2.5.1.54"/>
    </reaction>
</comment>
<proteinExistence type="inferred from homology"/>
<feature type="transmembrane region" description="Helical" evidence="12">
    <location>
        <begin position="326"/>
        <end position="344"/>
    </location>
</feature>
<evidence type="ECO:0000256" key="9">
    <source>
        <dbReference type="ARBA" id="ARBA00031349"/>
    </source>
</evidence>
<feature type="transmembrane region" description="Helical" evidence="12">
    <location>
        <begin position="356"/>
        <end position="373"/>
    </location>
</feature>
<keyword evidence="12" id="KW-0812">Transmembrane</keyword>
<dbReference type="GO" id="GO:0000278">
    <property type="term" value="P:mitotic cell cycle"/>
    <property type="evidence" value="ECO:0007669"/>
    <property type="project" value="InterPro"/>
</dbReference>
<evidence type="ECO:0000256" key="10">
    <source>
        <dbReference type="ARBA" id="ARBA00032193"/>
    </source>
</evidence>
<dbReference type="EMBL" id="MVBO01000098">
    <property type="protein sequence ID" value="OZJ03203.1"/>
    <property type="molecule type" value="Genomic_DNA"/>
</dbReference>
<name>A0A261XXV2_9FUNG</name>
<evidence type="ECO:0000256" key="4">
    <source>
        <dbReference type="ARBA" id="ARBA00012694"/>
    </source>
</evidence>
<evidence type="ECO:0000256" key="8">
    <source>
        <dbReference type="ARBA" id="ARBA00031111"/>
    </source>
</evidence>
<dbReference type="GO" id="GO:0009073">
    <property type="term" value="P:aromatic amino acid family biosynthetic process"/>
    <property type="evidence" value="ECO:0007669"/>
    <property type="project" value="UniProtKB-KW"/>
</dbReference>
<feature type="domain" description="DAHP synthetase I/KDSA" evidence="13">
    <location>
        <begin position="591"/>
        <end position="887"/>
    </location>
</feature>
<evidence type="ECO:0000256" key="6">
    <source>
        <dbReference type="ARBA" id="ARBA00022679"/>
    </source>
</evidence>
<dbReference type="EC" id="2.5.1.54" evidence="4"/>